<evidence type="ECO:0000313" key="2">
    <source>
        <dbReference type="EMBL" id="CAI4216330.1"/>
    </source>
</evidence>
<evidence type="ECO:0000256" key="1">
    <source>
        <dbReference type="SAM" id="MobiDB-lite"/>
    </source>
</evidence>
<protein>
    <submittedName>
        <fullName evidence="2">Uncharacterized protein</fullName>
    </submittedName>
</protein>
<feature type="region of interest" description="Disordered" evidence="1">
    <location>
        <begin position="1"/>
        <end position="25"/>
    </location>
</feature>
<proteinExistence type="predicted"/>
<gene>
    <name evidence="2" type="ORF">PPNO1_LOCUS5989</name>
</gene>
<accession>A0A9P1H5G9</accession>
<comment type="caution">
    <text evidence="2">The sequence shown here is derived from an EMBL/GenBank/DDBJ whole genome shotgun (WGS) entry which is preliminary data.</text>
</comment>
<dbReference type="AlphaFoldDB" id="A0A9P1H5G9"/>
<keyword evidence="3" id="KW-1185">Reference proteome</keyword>
<dbReference type="OrthoDB" id="5357075at2759"/>
<sequence>MRYDRQQQHHLQQQNSSSIDMDCGNSFQGSDGKWLYSSSPAEPYMQSGYEELMRRDAERQQQFADAPKDEPSPFNVSVGGFGYSRSTDPVYKNSNGAFSTAEHSGQTWAGLPKTQAGTADAMEIM</sequence>
<dbReference type="EMBL" id="CALLCH030000015">
    <property type="protein sequence ID" value="CAI4216330.1"/>
    <property type="molecule type" value="Genomic_DNA"/>
</dbReference>
<organism evidence="2 3">
    <name type="scientific">Parascedosporium putredinis</name>
    <dbReference type="NCBI Taxonomy" id="1442378"/>
    <lineage>
        <taxon>Eukaryota</taxon>
        <taxon>Fungi</taxon>
        <taxon>Dikarya</taxon>
        <taxon>Ascomycota</taxon>
        <taxon>Pezizomycotina</taxon>
        <taxon>Sordariomycetes</taxon>
        <taxon>Hypocreomycetidae</taxon>
        <taxon>Microascales</taxon>
        <taxon>Microascaceae</taxon>
        <taxon>Parascedosporium</taxon>
    </lineage>
</organism>
<feature type="compositionally biased region" description="Polar residues" evidence="1">
    <location>
        <begin position="15"/>
        <end position="25"/>
    </location>
</feature>
<name>A0A9P1H5G9_9PEZI</name>
<dbReference type="Proteomes" id="UP000838763">
    <property type="component" value="Unassembled WGS sequence"/>
</dbReference>
<feature type="region of interest" description="Disordered" evidence="1">
    <location>
        <begin position="57"/>
        <end position="80"/>
    </location>
</feature>
<evidence type="ECO:0000313" key="3">
    <source>
        <dbReference type="Proteomes" id="UP000838763"/>
    </source>
</evidence>
<reference evidence="2" key="1">
    <citation type="submission" date="2022-11" db="EMBL/GenBank/DDBJ databases">
        <authorList>
            <person name="Scott C."/>
            <person name="Bruce N."/>
        </authorList>
    </citation>
    <scope>NUCLEOTIDE SEQUENCE</scope>
</reference>